<organism evidence="1 2">
    <name type="scientific">Litchfieldia salsa</name>
    <dbReference type="NCBI Taxonomy" id="930152"/>
    <lineage>
        <taxon>Bacteria</taxon>
        <taxon>Bacillati</taxon>
        <taxon>Bacillota</taxon>
        <taxon>Bacilli</taxon>
        <taxon>Bacillales</taxon>
        <taxon>Bacillaceae</taxon>
        <taxon>Litchfieldia</taxon>
    </lineage>
</organism>
<gene>
    <name evidence="1" type="ORF">SAMN05216565_109160</name>
</gene>
<keyword evidence="2" id="KW-1185">Reference proteome</keyword>
<dbReference type="Proteomes" id="UP000199159">
    <property type="component" value="Unassembled WGS sequence"/>
</dbReference>
<proteinExistence type="predicted"/>
<dbReference type="EMBL" id="FNJU01000009">
    <property type="protein sequence ID" value="SDP86680.1"/>
    <property type="molecule type" value="Genomic_DNA"/>
</dbReference>
<evidence type="ECO:0000313" key="2">
    <source>
        <dbReference type="Proteomes" id="UP000199159"/>
    </source>
</evidence>
<dbReference type="AlphaFoldDB" id="A0A1H0W7G2"/>
<reference evidence="2" key="1">
    <citation type="submission" date="2016-10" db="EMBL/GenBank/DDBJ databases">
        <authorList>
            <person name="Varghese N."/>
            <person name="Submissions S."/>
        </authorList>
    </citation>
    <scope>NUCLEOTIDE SEQUENCE [LARGE SCALE GENOMIC DNA]</scope>
    <source>
        <strain evidence="2">IBRC-M10078</strain>
    </source>
</reference>
<dbReference type="RefSeq" id="WP_090856901.1">
    <property type="nucleotide sequence ID" value="NZ_FNJU01000009.1"/>
</dbReference>
<name>A0A1H0W7G2_9BACI</name>
<evidence type="ECO:0000313" key="1">
    <source>
        <dbReference type="EMBL" id="SDP86680.1"/>
    </source>
</evidence>
<accession>A0A1H0W7G2</accession>
<dbReference type="PROSITE" id="PS51257">
    <property type="entry name" value="PROKAR_LIPOPROTEIN"/>
    <property type="match status" value="1"/>
</dbReference>
<sequence>MNKWLIGCMALFVITGCGVQEKVAKDVDSQATEEVATEDTEVEAVVTENSEDLNSTEILQNVVDQLNTITSVQYDFINYEVENDEVQEEWFEVHTINFEPFVYQIESEEEGVEVEYVGNTKELYVRSADDPDTWYAFPKSQTPILTFNLFHYGYKQAIEYMMGKDTVEVIDQGDYYEVNYEETSQVNKIRFVNENYSNPDILNEKIVWDKSTVYQNLGVDKESGLLTYDNTYINVVYEKNGKEINREYVMETMYHSYDENEDLLLPDSKSDNVIQLTESDLE</sequence>
<protein>
    <submittedName>
        <fullName evidence="1">Uncharacterized protein</fullName>
    </submittedName>
</protein>